<protein>
    <recommendedName>
        <fullName evidence="5">5'-deoxynucleotidase</fullName>
        <ecNumber evidence="5">3.1.3.89</ecNumber>
    </recommendedName>
</protein>
<evidence type="ECO:0000313" key="9">
    <source>
        <dbReference type="EMBL" id="PIR08773.1"/>
    </source>
</evidence>
<dbReference type="GO" id="GO:0002953">
    <property type="term" value="F:5'-deoxynucleotidase activity"/>
    <property type="evidence" value="ECO:0007669"/>
    <property type="project" value="UniProtKB-EC"/>
</dbReference>
<feature type="domain" description="HD/PDEase" evidence="8">
    <location>
        <begin position="34"/>
        <end position="146"/>
    </location>
</feature>
<dbReference type="SUPFAM" id="SSF109604">
    <property type="entry name" value="HD-domain/PDEase-like"/>
    <property type="match status" value="1"/>
</dbReference>
<evidence type="ECO:0000259" key="8">
    <source>
        <dbReference type="SMART" id="SM00471"/>
    </source>
</evidence>
<evidence type="ECO:0000256" key="6">
    <source>
        <dbReference type="ARBA" id="ARBA00022723"/>
    </source>
</evidence>
<sequence length="196" mass="22601">MNKMKNNSMINFLFEAVSLKRLKRTGWQVLGGGNEESVAEHSYMVAVISFLLADQMGADVKKTLIMALFHDLTEARIGDVHKLADLYVKTDEKLAEKDAFGSVGKIGKELMDICAEYRNKKTIESKIVHDADVLALCIELKSLFERDDHHAKEWFDANGKRLVLEESKNILQELKEADSQDWWKKEREMIHKNYRK</sequence>
<dbReference type="GO" id="GO:0046872">
    <property type="term" value="F:metal ion binding"/>
    <property type="evidence" value="ECO:0007669"/>
    <property type="project" value="UniProtKB-KW"/>
</dbReference>
<dbReference type="InterPro" id="IPR006674">
    <property type="entry name" value="HD_domain"/>
</dbReference>
<name>A0A2H0NIR7_9BACT</name>
<comment type="cofactor">
    <cofactor evidence="2">
        <name>Mn(2+)</name>
        <dbReference type="ChEBI" id="CHEBI:29035"/>
    </cofactor>
</comment>
<comment type="caution">
    <text evidence="9">The sequence shown here is derived from an EMBL/GenBank/DDBJ whole genome shotgun (WGS) entry which is preliminary data.</text>
</comment>
<evidence type="ECO:0000256" key="1">
    <source>
        <dbReference type="ARBA" id="ARBA00001638"/>
    </source>
</evidence>
<dbReference type="SMART" id="SM00471">
    <property type="entry name" value="HDc"/>
    <property type="match status" value="1"/>
</dbReference>
<keyword evidence="6" id="KW-0479">Metal-binding</keyword>
<dbReference type="Proteomes" id="UP000230707">
    <property type="component" value="Unassembled WGS sequence"/>
</dbReference>
<dbReference type="PANTHER" id="PTHR11845">
    <property type="entry name" value="5'-DEOXYNUCLEOTIDASE HDDC2"/>
    <property type="match status" value="1"/>
</dbReference>
<dbReference type="Gene3D" id="1.10.3210.10">
    <property type="entry name" value="Hypothetical protein af1432"/>
    <property type="match status" value="1"/>
</dbReference>
<dbReference type="InterPro" id="IPR003607">
    <property type="entry name" value="HD/PDEase_dom"/>
</dbReference>
<accession>A0A2H0NIR7</accession>
<dbReference type="GO" id="GO:0005737">
    <property type="term" value="C:cytoplasm"/>
    <property type="evidence" value="ECO:0007669"/>
    <property type="project" value="TreeGrafter"/>
</dbReference>
<dbReference type="AlphaFoldDB" id="A0A2H0NIR7"/>
<dbReference type="PANTHER" id="PTHR11845:SF13">
    <property type="entry name" value="5'-DEOXYNUCLEOTIDASE HDDC2"/>
    <property type="match status" value="1"/>
</dbReference>
<dbReference type="CDD" id="cd00077">
    <property type="entry name" value="HDc"/>
    <property type="match status" value="1"/>
</dbReference>
<dbReference type="Pfam" id="PF13023">
    <property type="entry name" value="HD_3"/>
    <property type="match status" value="1"/>
</dbReference>
<proteinExistence type="predicted"/>
<evidence type="ECO:0000256" key="5">
    <source>
        <dbReference type="ARBA" id="ARBA00012964"/>
    </source>
</evidence>
<gene>
    <name evidence="9" type="ORF">COV53_01180</name>
</gene>
<evidence type="ECO:0000256" key="4">
    <source>
        <dbReference type="ARBA" id="ARBA00011738"/>
    </source>
</evidence>
<reference evidence="9 10" key="1">
    <citation type="submission" date="2017-09" db="EMBL/GenBank/DDBJ databases">
        <title>Depth-based differentiation of microbial function through sediment-hosted aquifers and enrichment of novel symbionts in the deep terrestrial subsurface.</title>
        <authorList>
            <person name="Probst A.J."/>
            <person name="Ladd B."/>
            <person name="Jarett J.K."/>
            <person name="Geller-Mcgrath D.E."/>
            <person name="Sieber C.M."/>
            <person name="Emerson J.B."/>
            <person name="Anantharaman K."/>
            <person name="Thomas B.C."/>
            <person name="Malmstrom R."/>
            <person name="Stieglmeier M."/>
            <person name="Klingl A."/>
            <person name="Woyke T."/>
            <person name="Ryan C.M."/>
            <person name="Banfield J.F."/>
        </authorList>
    </citation>
    <scope>NUCLEOTIDE SEQUENCE [LARGE SCALE GENOMIC DNA]</scope>
    <source>
        <strain evidence="9">CG11_big_fil_rev_8_21_14_0_20_37_11</strain>
    </source>
</reference>
<dbReference type="EC" id="3.1.3.89" evidence="5"/>
<evidence type="ECO:0000256" key="2">
    <source>
        <dbReference type="ARBA" id="ARBA00001936"/>
    </source>
</evidence>
<dbReference type="EMBL" id="PCWS01000024">
    <property type="protein sequence ID" value="PIR08773.1"/>
    <property type="molecule type" value="Genomic_DNA"/>
</dbReference>
<comment type="subunit">
    <text evidence="4">Homodimer.</text>
</comment>
<comment type="cofactor">
    <cofactor evidence="3">
        <name>Co(2+)</name>
        <dbReference type="ChEBI" id="CHEBI:48828"/>
    </cofactor>
</comment>
<evidence type="ECO:0000256" key="7">
    <source>
        <dbReference type="ARBA" id="ARBA00022801"/>
    </source>
</evidence>
<comment type="catalytic activity">
    <reaction evidence="1">
        <text>a 2'-deoxyribonucleoside 5'-phosphate + H2O = a 2'-deoxyribonucleoside + phosphate</text>
        <dbReference type="Rhea" id="RHEA:36167"/>
        <dbReference type="ChEBI" id="CHEBI:15377"/>
        <dbReference type="ChEBI" id="CHEBI:18274"/>
        <dbReference type="ChEBI" id="CHEBI:43474"/>
        <dbReference type="ChEBI" id="CHEBI:65317"/>
        <dbReference type="EC" id="3.1.3.89"/>
    </reaction>
</comment>
<evidence type="ECO:0000256" key="3">
    <source>
        <dbReference type="ARBA" id="ARBA00001941"/>
    </source>
</evidence>
<dbReference type="InterPro" id="IPR039356">
    <property type="entry name" value="YfbR/HDDC2"/>
</dbReference>
<keyword evidence="7 9" id="KW-0378">Hydrolase</keyword>
<evidence type="ECO:0000313" key="10">
    <source>
        <dbReference type="Proteomes" id="UP000230707"/>
    </source>
</evidence>
<organism evidence="9 10">
    <name type="scientific">Candidatus Gottesmanbacteria bacterium CG11_big_fil_rev_8_21_14_0_20_37_11</name>
    <dbReference type="NCBI Taxonomy" id="1974575"/>
    <lineage>
        <taxon>Bacteria</taxon>
        <taxon>Candidatus Gottesmaniibacteriota</taxon>
    </lineage>
</organism>